<comment type="caution">
    <text evidence="1">The sequence shown here is derived from an EMBL/GenBank/DDBJ whole genome shotgun (WGS) entry which is preliminary data.</text>
</comment>
<reference evidence="1 2" key="1">
    <citation type="submission" date="2024-06" db="EMBL/GenBank/DDBJ databases">
        <title>The Natural Products Discovery Center: Release of the First 8490 Sequenced Strains for Exploring Actinobacteria Biosynthetic Diversity.</title>
        <authorList>
            <person name="Kalkreuter E."/>
            <person name="Kautsar S.A."/>
            <person name="Yang D."/>
            <person name="Bader C.D."/>
            <person name="Teijaro C.N."/>
            <person name="Fluegel L."/>
            <person name="Davis C.M."/>
            <person name="Simpson J.R."/>
            <person name="Lauterbach L."/>
            <person name="Steele A.D."/>
            <person name="Gui C."/>
            <person name="Meng S."/>
            <person name="Li G."/>
            <person name="Viehrig K."/>
            <person name="Ye F."/>
            <person name="Su P."/>
            <person name="Kiefer A.F."/>
            <person name="Nichols A."/>
            <person name="Cepeda A.J."/>
            <person name="Yan W."/>
            <person name="Fan B."/>
            <person name="Jiang Y."/>
            <person name="Adhikari A."/>
            <person name="Zheng C.-J."/>
            <person name="Schuster L."/>
            <person name="Cowan T.M."/>
            <person name="Smanski M.J."/>
            <person name="Chevrette M.G."/>
            <person name="De Carvalho L.P.S."/>
            <person name="Shen B."/>
        </authorList>
    </citation>
    <scope>NUCLEOTIDE SEQUENCE [LARGE SCALE GENOMIC DNA]</scope>
    <source>
        <strain evidence="1 2">NPDC047833</strain>
    </source>
</reference>
<gene>
    <name evidence="1" type="ORF">AB0887_37420</name>
</gene>
<organism evidence="1 2">
    <name type="scientific">Streptomyces huasconensis</name>
    <dbReference type="NCBI Taxonomy" id="1854574"/>
    <lineage>
        <taxon>Bacteria</taxon>
        <taxon>Bacillati</taxon>
        <taxon>Actinomycetota</taxon>
        <taxon>Actinomycetes</taxon>
        <taxon>Kitasatosporales</taxon>
        <taxon>Streptomycetaceae</taxon>
        <taxon>Streptomyces</taxon>
    </lineage>
</organism>
<keyword evidence="2" id="KW-1185">Reference proteome</keyword>
<protein>
    <submittedName>
        <fullName evidence="1">Uncharacterized protein</fullName>
    </submittedName>
</protein>
<proteinExistence type="predicted"/>
<evidence type="ECO:0000313" key="1">
    <source>
        <dbReference type="EMBL" id="MEW2367590.1"/>
    </source>
</evidence>
<dbReference type="EMBL" id="JBEYRS010000027">
    <property type="protein sequence ID" value="MEW2367590.1"/>
    <property type="molecule type" value="Genomic_DNA"/>
</dbReference>
<dbReference type="RefSeq" id="WP_359783534.1">
    <property type="nucleotide sequence ID" value="NZ_JBEYRR010000016.1"/>
</dbReference>
<accession>A0ABV3M7B5</accession>
<dbReference type="Gene3D" id="1.10.340.50">
    <property type="match status" value="1"/>
</dbReference>
<name>A0ABV3M7B5_9ACTN</name>
<evidence type="ECO:0000313" key="2">
    <source>
        <dbReference type="Proteomes" id="UP001553843"/>
    </source>
</evidence>
<dbReference type="Proteomes" id="UP001553843">
    <property type="component" value="Unassembled WGS sequence"/>
</dbReference>
<sequence length="95" mass="11033">MPPARWRETKRYRTNITGLGRNCSVFETARTWAYHEVRHHFGSPDTLHDAIHAEVLIRNTQFAKPLPAVEARAIANNIHRWITTRSRMWKDGAAV</sequence>